<keyword evidence="1" id="KW-1133">Transmembrane helix</keyword>
<feature type="transmembrane region" description="Helical" evidence="1">
    <location>
        <begin position="188"/>
        <end position="207"/>
    </location>
</feature>
<protein>
    <submittedName>
        <fullName evidence="2">ABC-2 type transport system permease protein</fullName>
    </submittedName>
</protein>
<accession>A0A1M5VDK7</accession>
<dbReference type="GO" id="GO:0005886">
    <property type="term" value="C:plasma membrane"/>
    <property type="evidence" value="ECO:0007669"/>
    <property type="project" value="UniProtKB-SubCell"/>
</dbReference>
<dbReference type="Proteomes" id="UP000184447">
    <property type="component" value="Unassembled WGS sequence"/>
</dbReference>
<dbReference type="PANTHER" id="PTHR37305">
    <property type="entry name" value="INTEGRAL MEMBRANE PROTEIN-RELATED"/>
    <property type="match status" value="1"/>
</dbReference>
<sequence>MNIIKRELKANMKSLIIWSACIILIFVMMMSEFSAYYNNPAMADILDSMPEAMLKAFSMNGANLTTVSGFVSIANIYFYIMLGIYAVLLGSSIISKEERDKTVEFLFALPISRKKVITSKLIAAVINCFILLSVTGITGIVATMKYQPSKEFFKFWALSIAAIFIIQIVFLSIGMLIASLLKRYKKAGAVSISILLVTYLLSILIGLSDKIEFMKYFTPFKYFEPLYLLNEEKLQGVYIIISLGIIVVSIIGTFIFYPKRDLHIS</sequence>
<organism evidence="2 3">
    <name type="scientific">Clostridium grantii DSM 8605</name>
    <dbReference type="NCBI Taxonomy" id="1121316"/>
    <lineage>
        <taxon>Bacteria</taxon>
        <taxon>Bacillati</taxon>
        <taxon>Bacillota</taxon>
        <taxon>Clostridia</taxon>
        <taxon>Eubacteriales</taxon>
        <taxon>Clostridiaceae</taxon>
        <taxon>Clostridium</taxon>
    </lineage>
</organism>
<proteinExistence type="predicted"/>
<dbReference type="EMBL" id="FQXM01000011">
    <property type="protein sequence ID" value="SHH73310.1"/>
    <property type="molecule type" value="Genomic_DNA"/>
</dbReference>
<keyword evidence="1" id="KW-0472">Membrane</keyword>
<evidence type="ECO:0000256" key="1">
    <source>
        <dbReference type="SAM" id="Phobius"/>
    </source>
</evidence>
<dbReference type="Pfam" id="PF12679">
    <property type="entry name" value="ABC2_membrane_2"/>
    <property type="match status" value="1"/>
</dbReference>
<feature type="transmembrane region" description="Helical" evidence="1">
    <location>
        <begin position="155"/>
        <end position="181"/>
    </location>
</feature>
<feature type="transmembrane region" description="Helical" evidence="1">
    <location>
        <begin position="121"/>
        <end position="143"/>
    </location>
</feature>
<evidence type="ECO:0000313" key="3">
    <source>
        <dbReference type="Proteomes" id="UP000184447"/>
    </source>
</evidence>
<dbReference type="GO" id="GO:0140359">
    <property type="term" value="F:ABC-type transporter activity"/>
    <property type="evidence" value="ECO:0007669"/>
    <property type="project" value="InterPro"/>
</dbReference>
<name>A0A1M5VDK7_9CLOT</name>
<evidence type="ECO:0000313" key="2">
    <source>
        <dbReference type="EMBL" id="SHH73310.1"/>
    </source>
</evidence>
<feature type="transmembrane region" description="Helical" evidence="1">
    <location>
        <begin position="67"/>
        <end position="89"/>
    </location>
</feature>
<dbReference type="STRING" id="1121316.SAMN02745207_02231"/>
<keyword evidence="3" id="KW-1185">Reference proteome</keyword>
<keyword evidence="1" id="KW-0812">Transmembrane</keyword>
<dbReference type="AlphaFoldDB" id="A0A1M5VDK7"/>
<dbReference type="PANTHER" id="PTHR37305:SF1">
    <property type="entry name" value="MEMBRANE PROTEIN"/>
    <property type="match status" value="1"/>
</dbReference>
<gene>
    <name evidence="2" type="ORF">SAMN02745207_02231</name>
</gene>
<dbReference type="RefSeq" id="WP_073338512.1">
    <property type="nucleotide sequence ID" value="NZ_FQXM01000011.1"/>
</dbReference>
<reference evidence="2 3" key="1">
    <citation type="submission" date="2016-11" db="EMBL/GenBank/DDBJ databases">
        <authorList>
            <person name="Jaros S."/>
            <person name="Januszkiewicz K."/>
            <person name="Wedrychowicz H."/>
        </authorList>
    </citation>
    <scope>NUCLEOTIDE SEQUENCE [LARGE SCALE GENOMIC DNA]</scope>
    <source>
        <strain evidence="2 3">DSM 8605</strain>
    </source>
</reference>
<feature type="transmembrane region" description="Helical" evidence="1">
    <location>
        <begin position="236"/>
        <end position="257"/>
    </location>
</feature>
<dbReference type="OrthoDB" id="9800309at2"/>